<dbReference type="AlphaFoldDB" id="X6MZG3"/>
<keyword evidence="2" id="KW-1185">Reference proteome</keyword>
<dbReference type="OrthoDB" id="10004338at2759"/>
<organism evidence="1 2">
    <name type="scientific">Reticulomyxa filosa</name>
    <dbReference type="NCBI Taxonomy" id="46433"/>
    <lineage>
        <taxon>Eukaryota</taxon>
        <taxon>Sar</taxon>
        <taxon>Rhizaria</taxon>
        <taxon>Retaria</taxon>
        <taxon>Foraminifera</taxon>
        <taxon>Monothalamids</taxon>
        <taxon>Reticulomyxidae</taxon>
        <taxon>Reticulomyxa</taxon>
    </lineage>
</organism>
<proteinExistence type="predicted"/>
<protein>
    <submittedName>
        <fullName evidence="1">Uncharacterized protein</fullName>
    </submittedName>
</protein>
<dbReference type="Proteomes" id="UP000023152">
    <property type="component" value="Unassembled WGS sequence"/>
</dbReference>
<evidence type="ECO:0000313" key="2">
    <source>
        <dbReference type="Proteomes" id="UP000023152"/>
    </source>
</evidence>
<dbReference type="EMBL" id="ASPP01013689">
    <property type="protein sequence ID" value="ETO19405.1"/>
    <property type="molecule type" value="Genomic_DNA"/>
</dbReference>
<accession>X6MZG3</accession>
<gene>
    <name evidence="1" type="ORF">RFI_17817</name>
</gene>
<evidence type="ECO:0000313" key="1">
    <source>
        <dbReference type="EMBL" id="ETO19405.1"/>
    </source>
</evidence>
<name>X6MZG3_RETFI</name>
<comment type="caution">
    <text evidence="1">The sequence shown here is derived from an EMBL/GenBank/DDBJ whole genome shotgun (WGS) entry which is preliminary data.</text>
</comment>
<reference evidence="1 2" key="1">
    <citation type="journal article" date="2013" name="Curr. Biol.">
        <title>The Genome of the Foraminiferan Reticulomyxa filosa.</title>
        <authorList>
            <person name="Glockner G."/>
            <person name="Hulsmann N."/>
            <person name="Schleicher M."/>
            <person name="Noegel A.A."/>
            <person name="Eichinger L."/>
            <person name="Gallinger C."/>
            <person name="Pawlowski J."/>
            <person name="Sierra R."/>
            <person name="Euteneuer U."/>
            <person name="Pillet L."/>
            <person name="Moustafa A."/>
            <person name="Platzer M."/>
            <person name="Groth M."/>
            <person name="Szafranski K."/>
            <person name="Schliwa M."/>
        </authorList>
    </citation>
    <scope>NUCLEOTIDE SEQUENCE [LARGE SCALE GENOMIC DNA]</scope>
</reference>
<sequence length="91" mass="10976">MIETDEAMMKEFESNEPTFEIIWISFQQPIILGKTKTIKNTLVIMIAISEYDDNNMEKSYKYFKQLFEQELNYEIVKIVMIYHMAIMIMDF</sequence>